<evidence type="ECO:0000256" key="1">
    <source>
        <dbReference type="SAM" id="MobiDB-lite"/>
    </source>
</evidence>
<feature type="compositionally biased region" description="Basic residues" evidence="1">
    <location>
        <begin position="1"/>
        <end position="16"/>
    </location>
</feature>
<feature type="compositionally biased region" description="Polar residues" evidence="1">
    <location>
        <begin position="40"/>
        <end position="50"/>
    </location>
</feature>
<dbReference type="Proteomes" id="UP001066276">
    <property type="component" value="Chromosome 8"/>
</dbReference>
<keyword evidence="3" id="KW-1185">Reference proteome</keyword>
<comment type="caution">
    <text evidence="2">The sequence shown here is derived from an EMBL/GenBank/DDBJ whole genome shotgun (WGS) entry which is preliminary data.</text>
</comment>
<feature type="region of interest" description="Disordered" evidence="1">
    <location>
        <begin position="1"/>
        <end position="61"/>
    </location>
</feature>
<name>A0AAV7N918_PLEWA</name>
<organism evidence="2 3">
    <name type="scientific">Pleurodeles waltl</name>
    <name type="common">Iberian ribbed newt</name>
    <dbReference type="NCBI Taxonomy" id="8319"/>
    <lineage>
        <taxon>Eukaryota</taxon>
        <taxon>Metazoa</taxon>
        <taxon>Chordata</taxon>
        <taxon>Craniata</taxon>
        <taxon>Vertebrata</taxon>
        <taxon>Euteleostomi</taxon>
        <taxon>Amphibia</taxon>
        <taxon>Batrachia</taxon>
        <taxon>Caudata</taxon>
        <taxon>Salamandroidea</taxon>
        <taxon>Salamandridae</taxon>
        <taxon>Pleurodelinae</taxon>
        <taxon>Pleurodeles</taxon>
    </lineage>
</organism>
<feature type="region of interest" description="Disordered" evidence="1">
    <location>
        <begin position="209"/>
        <end position="248"/>
    </location>
</feature>
<accession>A0AAV7N918</accession>
<dbReference type="EMBL" id="JANPWB010000012">
    <property type="protein sequence ID" value="KAJ1112566.1"/>
    <property type="molecule type" value="Genomic_DNA"/>
</dbReference>
<dbReference type="AlphaFoldDB" id="A0AAV7N918"/>
<evidence type="ECO:0000313" key="2">
    <source>
        <dbReference type="EMBL" id="KAJ1112566.1"/>
    </source>
</evidence>
<sequence>MRRSLSRLGPPRRHPTTHYSPPRLPRASPPGSKGGPLSGAFTSLAGSNSAPLPPPTACSRSSLQACSQGRARLPALPILNCAAARAARPPSFLHRSPAAGPQASPPFIRAVAMAPPSQLHLGETVSPATWSAGLSLPFCSRRRQQGAYSHLRGALRLPPLPPAPAGTTAHLRGAATVQLSWSSRTAPHHTRVAPVGRAHRSCKPADRIPEGRALRRRHFPPGGQHRAPPPLEPHRCPGPSTAGAAGLLSPVRLRISRAGRRAPLARVRHVRHRSHAP</sequence>
<evidence type="ECO:0000313" key="3">
    <source>
        <dbReference type="Proteomes" id="UP001066276"/>
    </source>
</evidence>
<gene>
    <name evidence="2" type="ORF">NDU88_000828</name>
</gene>
<reference evidence="2" key="1">
    <citation type="journal article" date="2022" name="bioRxiv">
        <title>Sequencing and chromosome-scale assembly of the giantPleurodeles waltlgenome.</title>
        <authorList>
            <person name="Brown T."/>
            <person name="Elewa A."/>
            <person name="Iarovenko S."/>
            <person name="Subramanian E."/>
            <person name="Araus A.J."/>
            <person name="Petzold A."/>
            <person name="Susuki M."/>
            <person name="Suzuki K.-i.T."/>
            <person name="Hayashi T."/>
            <person name="Toyoda A."/>
            <person name="Oliveira C."/>
            <person name="Osipova E."/>
            <person name="Leigh N.D."/>
            <person name="Simon A."/>
            <person name="Yun M.H."/>
        </authorList>
    </citation>
    <scope>NUCLEOTIDE SEQUENCE</scope>
    <source>
        <strain evidence="2">20211129_DDA</strain>
        <tissue evidence="2">Liver</tissue>
    </source>
</reference>
<proteinExistence type="predicted"/>
<protein>
    <submittedName>
        <fullName evidence="2">Uncharacterized protein</fullName>
    </submittedName>
</protein>